<dbReference type="RefSeq" id="WP_133410364.1">
    <property type="nucleotide sequence ID" value="NZ_SMZT01000003.1"/>
</dbReference>
<dbReference type="SUPFAM" id="SSF53720">
    <property type="entry name" value="ALDH-like"/>
    <property type="match status" value="1"/>
</dbReference>
<dbReference type="FunFam" id="3.40.309.10:FF:000010">
    <property type="entry name" value="Gamma-aminobutyraldehyde dehydrogenase"/>
    <property type="match status" value="1"/>
</dbReference>
<evidence type="ECO:0000259" key="4">
    <source>
        <dbReference type="Pfam" id="PF00171"/>
    </source>
</evidence>
<evidence type="ECO:0000313" key="5">
    <source>
        <dbReference type="EMBL" id="TDL43106.1"/>
    </source>
</evidence>
<dbReference type="Proteomes" id="UP000295163">
    <property type="component" value="Unassembled WGS sequence"/>
</dbReference>
<evidence type="ECO:0000313" key="6">
    <source>
        <dbReference type="Proteomes" id="UP000295163"/>
    </source>
</evidence>
<name>A0A4R5YI95_KOCRO</name>
<dbReference type="AlphaFoldDB" id="A0A4R5YI95"/>
<keyword evidence="3" id="KW-0560">Oxidoreductase</keyword>
<dbReference type="PROSITE" id="PS00070">
    <property type="entry name" value="ALDEHYDE_DEHYDR_CYS"/>
    <property type="match status" value="1"/>
</dbReference>
<accession>A0A4R5YI95</accession>
<dbReference type="InterPro" id="IPR047110">
    <property type="entry name" value="GABD/Sad-like"/>
</dbReference>
<dbReference type="InterPro" id="IPR016162">
    <property type="entry name" value="Ald_DH_N"/>
</dbReference>
<comment type="similarity">
    <text evidence="1">Belongs to the aldehyde dehydrogenase family.</text>
</comment>
<dbReference type="Gene3D" id="3.40.605.10">
    <property type="entry name" value="Aldehyde Dehydrogenase, Chain A, domain 1"/>
    <property type="match status" value="1"/>
</dbReference>
<dbReference type="InterPro" id="IPR016161">
    <property type="entry name" value="Ald_DH/histidinol_DH"/>
</dbReference>
<dbReference type="PANTHER" id="PTHR43217">
    <property type="entry name" value="SUCCINATE SEMIALDEHYDE DEHYDROGENASE [NAD(P)+] SAD"/>
    <property type="match status" value="1"/>
</dbReference>
<dbReference type="Pfam" id="PF00171">
    <property type="entry name" value="Aldedh"/>
    <property type="match status" value="1"/>
</dbReference>
<feature type="domain" description="Aldehyde dehydrogenase" evidence="4">
    <location>
        <begin position="5"/>
        <end position="452"/>
    </location>
</feature>
<dbReference type="PANTHER" id="PTHR43217:SF2">
    <property type="entry name" value="SUCCINATE-SEMIALDEHYDE DEHYDROGENASE [NADP(+)]"/>
    <property type="match status" value="1"/>
</dbReference>
<evidence type="ECO:0000256" key="3">
    <source>
        <dbReference type="ARBA" id="ARBA00023002"/>
    </source>
</evidence>
<comment type="caution">
    <text evidence="5">The sequence shown here is derived from an EMBL/GenBank/DDBJ whole genome shotgun (WGS) entry which is preliminary data.</text>
</comment>
<dbReference type="GeneID" id="64347713"/>
<dbReference type="FunFam" id="3.40.605.10:FF:000012">
    <property type="entry name" value="NAD-dependent succinate-semialdehyde dehydrogenase"/>
    <property type="match status" value="1"/>
</dbReference>
<sequence>MGVYTSTNPADGTVTATYQEISDEALDGVITTAAQAQKAWASRPAEERATVLASVARAHRERREELAAVLTREMGKPISQARKEVDIVAAIFDYYAEHLQQFLGESELPIRGEGSAVIRNEPIGVLLGVMPWNYPYYQVVRFVAPNLGLGNAVFVKHARNCPEAALMIEQVLRASGVPEGVYTNTFISSAQVEQAIADPRVAGVSLTGSERAGEAVGAAAGRHLKRAVLELGGADPFVVLDDADVAEAAKVAAAGRLINGGQTCTASKRFIVNERIYDEFVERFTQEMAQYTPSDPMTEDCALGPLSSAQAAQELDAFVADAVRHGARVTTGGRAEGDESAYFPPTVLVDVVEPARAYREELFGPVAVVHSATDDDEAVRLANDSPFGLAGTVFGQDKGRARSVAEKIETGMVWLNSVSRSAPDLPFGGVKRSGMGRELAKDGFIAFANQKLIRDPAAIVEG</sequence>
<gene>
    <name evidence="5" type="ORF">E2R59_09825</name>
</gene>
<dbReference type="EMBL" id="SMZT01000003">
    <property type="protein sequence ID" value="TDL43106.1"/>
    <property type="molecule type" value="Genomic_DNA"/>
</dbReference>
<evidence type="ECO:0000256" key="2">
    <source>
        <dbReference type="ARBA" id="ARBA00022857"/>
    </source>
</evidence>
<dbReference type="InterPro" id="IPR016160">
    <property type="entry name" value="Ald_DH_CS_CYS"/>
</dbReference>
<reference evidence="5 6" key="1">
    <citation type="submission" date="2019-03" db="EMBL/GenBank/DDBJ databases">
        <title>Genome Sequencing and Assembly of Various Microbes Isolated from Partially Reclaimed Soil and Acid Mine Drainage (AMD) Site.</title>
        <authorList>
            <person name="Steinbock B."/>
            <person name="Bechtold R."/>
            <person name="Sevigny J.L."/>
            <person name="Thomas D."/>
            <person name="Cuthill L.R."/>
            <person name="Aveiro Johannsen E.J."/>
            <person name="Thomas K."/>
            <person name="Ghosh A."/>
        </authorList>
    </citation>
    <scope>NUCLEOTIDE SEQUENCE [LARGE SCALE GENOMIC DNA]</scope>
    <source>
        <strain evidence="5 6">S-A3</strain>
    </source>
</reference>
<organism evidence="5 6">
    <name type="scientific">Kocuria rosea</name>
    <name type="common">Deinococcus erythromyxa</name>
    <name type="synonym">Micrococcus rubens</name>
    <dbReference type="NCBI Taxonomy" id="1275"/>
    <lineage>
        <taxon>Bacteria</taxon>
        <taxon>Bacillati</taxon>
        <taxon>Actinomycetota</taxon>
        <taxon>Actinomycetes</taxon>
        <taxon>Micrococcales</taxon>
        <taxon>Micrococcaceae</taxon>
        <taxon>Kocuria</taxon>
    </lineage>
</organism>
<evidence type="ECO:0000256" key="1">
    <source>
        <dbReference type="ARBA" id="ARBA00009986"/>
    </source>
</evidence>
<dbReference type="InterPro" id="IPR016163">
    <property type="entry name" value="Ald_DH_C"/>
</dbReference>
<proteinExistence type="inferred from homology"/>
<protein>
    <submittedName>
        <fullName evidence="5">Aldehyde dehydrogenase family protein</fullName>
    </submittedName>
</protein>
<dbReference type="InterPro" id="IPR015590">
    <property type="entry name" value="Aldehyde_DH_dom"/>
</dbReference>
<keyword evidence="2" id="KW-0521">NADP</keyword>
<dbReference type="GO" id="GO:0004777">
    <property type="term" value="F:succinate-semialdehyde dehydrogenase (NAD+) activity"/>
    <property type="evidence" value="ECO:0007669"/>
    <property type="project" value="TreeGrafter"/>
</dbReference>
<dbReference type="Gene3D" id="3.40.309.10">
    <property type="entry name" value="Aldehyde Dehydrogenase, Chain A, domain 2"/>
    <property type="match status" value="1"/>
</dbReference>